<accession>A0A365XXE9</accession>
<evidence type="ECO:0000313" key="3">
    <source>
        <dbReference type="Proteomes" id="UP000253410"/>
    </source>
</evidence>
<sequence length="205" mass="23016">MQNIWDERYANQEFVYGKEPNIFFKLQLDRLPIGSILMPADGEGRNGVYAAVNGWTVTSCDLSQEGRKKALQLAAERGVTLEYLVGNFEELSFPESAFDAAGLIFAHVQPDQKSLLFQMVDRSLKPGGYVIFEAYSKQHVKHQQLNPTAGGPKNEEHLYSAKELLQSFGHYDIQLLEETEVQQKEGIYHTGTGAVVRLVGRKPLL</sequence>
<evidence type="ECO:0000313" key="2">
    <source>
        <dbReference type="EMBL" id="RBL90255.1"/>
    </source>
</evidence>
<keyword evidence="2" id="KW-0808">Transferase</keyword>
<dbReference type="Proteomes" id="UP000253410">
    <property type="component" value="Unassembled WGS sequence"/>
</dbReference>
<protein>
    <submittedName>
        <fullName evidence="2">SAM-dependent methyltransferase</fullName>
    </submittedName>
</protein>
<organism evidence="2 3">
    <name type="scientific">Chitinophaga flava</name>
    <dbReference type="NCBI Taxonomy" id="2259036"/>
    <lineage>
        <taxon>Bacteria</taxon>
        <taxon>Pseudomonadati</taxon>
        <taxon>Bacteroidota</taxon>
        <taxon>Chitinophagia</taxon>
        <taxon>Chitinophagales</taxon>
        <taxon>Chitinophagaceae</taxon>
        <taxon>Chitinophaga</taxon>
    </lineage>
</organism>
<dbReference type="AlphaFoldDB" id="A0A365XXE9"/>
<keyword evidence="2" id="KW-0489">Methyltransferase</keyword>
<feature type="domain" description="Methyltransferase type 11" evidence="1">
    <location>
        <begin position="42"/>
        <end position="132"/>
    </location>
</feature>
<dbReference type="EMBL" id="QFFJ01000002">
    <property type="protein sequence ID" value="RBL90255.1"/>
    <property type="molecule type" value="Genomic_DNA"/>
</dbReference>
<dbReference type="InterPro" id="IPR029063">
    <property type="entry name" value="SAM-dependent_MTases_sf"/>
</dbReference>
<dbReference type="CDD" id="cd02440">
    <property type="entry name" value="AdoMet_MTases"/>
    <property type="match status" value="1"/>
</dbReference>
<dbReference type="Pfam" id="PF08241">
    <property type="entry name" value="Methyltransf_11"/>
    <property type="match status" value="1"/>
</dbReference>
<gene>
    <name evidence="2" type="ORF">DF182_27710</name>
</gene>
<dbReference type="OrthoDB" id="9804312at2"/>
<dbReference type="Gene3D" id="3.40.50.150">
    <property type="entry name" value="Vaccinia Virus protein VP39"/>
    <property type="match status" value="1"/>
</dbReference>
<evidence type="ECO:0000259" key="1">
    <source>
        <dbReference type="Pfam" id="PF08241"/>
    </source>
</evidence>
<dbReference type="RefSeq" id="WP_113619005.1">
    <property type="nucleotide sequence ID" value="NZ_QFFJ01000002.1"/>
</dbReference>
<dbReference type="GO" id="GO:0008757">
    <property type="term" value="F:S-adenosylmethionine-dependent methyltransferase activity"/>
    <property type="evidence" value="ECO:0007669"/>
    <property type="project" value="InterPro"/>
</dbReference>
<dbReference type="GO" id="GO:0032259">
    <property type="term" value="P:methylation"/>
    <property type="evidence" value="ECO:0007669"/>
    <property type="project" value="UniProtKB-KW"/>
</dbReference>
<dbReference type="SUPFAM" id="SSF53335">
    <property type="entry name" value="S-adenosyl-L-methionine-dependent methyltransferases"/>
    <property type="match status" value="1"/>
</dbReference>
<proteinExistence type="predicted"/>
<keyword evidence="3" id="KW-1185">Reference proteome</keyword>
<name>A0A365XXE9_9BACT</name>
<comment type="caution">
    <text evidence="2">The sequence shown here is derived from an EMBL/GenBank/DDBJ whole genome shotgun (WGS) entry which is preliminary data.</text>
</comment>
<dbReference type="InterPro" id="IPR013216">
    <property type="entry name" value="Methyltransf_11"/>
</dbReference>
<reference evidence="2 3" key="1">
    <citation type="submission" date="2018-05" db="EMBL/GenBank/DDBJ databases">
        <title>Chitinophaga sp. K3CV102501T nov., isolated from isolated from a monsoon evergreen broad-leaved forest soil.</title>
        <authorList>
            <person name="Lv Y."/>
        </authorList>
    </citation>
    <scope>NUCLEOTIDE SEQUENCE [LARGE SCALE GENOMIC DNA]</scope>
    <source>
        <strain evidence="2 3">GDMCC 1.1325</strain>
    </source>
</reference>